<proteinExistence type="predicted"/>
<dbReference type="Proteomes" id="UP000264353">
    <property type="component" value="Chromosome A9"/>
</dbReference>
<evidence type="ECO:0000313" key="2">
    <source>
        <dbReference type="Proteomes" id="UP000264353"/>
    </source>
</evidence>
<organism evidence="1 2">
    <name type="scientific">Brassica campestris</name>
    <name type="common">Field mustard</name>
    <dbReference type="NCBI Taxonomy" id="3711"/>
    <lineage>
        <taxon>Eukaryota</taxon>
        <taxon>Viridiplantae</taxon>
        <taxon>Streptophyta</taxon>
        <taxon>Embryophyta</taxon>
        <taxon>Tracheophyta</taxon>
        <taxon>Spermatophyta</taxon>
        <taxon>Magnoliopsida</taxon>
        <taxon>eudicotyledons</taxon>
        <taxon>Gunneridae</taxon>
        <taxon>Pentapetalae</taxon>
        <taxon>rosids</taxon>
        <taxon>malvids</taxon>
        <taxon>Brassicales</taxon>
        <taxon>Brassicaceae</taxon>
        <taxon>Brassiceae</taxon>
        <taxon>Brassica</taxon>
    </lineage>
</organism>
<sequence length="134" mass="15757">MWIDLIGFLLGSRVNPDWSITLVLLLSTRRNEIDICLLKLAFQVTVHILWRERNNRRHHGNHPSAAHMVCFFDKTIKNMSSSSLRHPKPAFYNNMMQRWPGYQKKKTMAWQDHRVISSSFSMFLPIDSVSFLKA</sequence>
<evidence type="ECO:0000313" key="1">
    <source>
        <dbReference type="EMBL" id="RID44840.1"/>
    </source>
</evidence>
<protein>
    <submittedName>
        <fullName evidence="1">Uncharacterized protein</fullName>
    </submittedName>
</protein>
<gene>
    <name evidence="1" type="ORF">BRARA_I01606</name>
</gene>
<reference evidence="1 2" key="1">
    <citation type="submission" date="2018-06" db="EMBL/GenBank/DDBJ databases">
        <title>WGS assembly of Brassica rapa FPsc.</title>
        <authorList>
            <person name="Bowman J."/>
            <person name="Kohchi T."/>
            <person name="Yamato K."/>
            <person name="Jenkins J."/>
            <person name="Shu S."/>
            <person name="Ishizaki K."/>
            <person name="Yamaoka S."/>
            <person name="Nishihama R."/>
            <person name="Nakamura Y."/>
            <person name="Berger F."/>
            <person name="Adam C."/>
            <person name="Aki S."/>
            <person name="Althoff F."/>
            <person name="Araki T."/>
            <person name="Arteaga-Vazquez M."/>
            <person name="Balasubrmanian S."/>
            <person name="Bauer D."/>
            <person name="Boehm C."/>
            <person name="Briginshaw L."/>
            <person name="Caballero-Perez J."/>
            <person name="Catarino B."/>
            <person name="Chen F."/>
            <person name="Chiyoda S."/>
            <person name="Chovatia M."/>
            <person name="Davies K."/>
            <person name="Delmans M."/>
            <person name="Demura T."/>
            <person name="Dierschke T."/>
            <person name="Dolan L."/>
            <person name="Dorantes-Acosta A."/>
            <person name="Eklund D."/>
            <person name="Florent S."/>
            <person name="Flores-Sandoval E."/>
            <person name="Fujiyama A."/>
            <person name="Fukuzawa H."/>
            <person name="Galik B."/>
            <person name="Grimanelli D."/>
            <person name="Grimwood J."/>
            <person name="Grossniklaus U."/>
            <person name="Hamada T."/>
            <person name="Haseloff J."/>
            <person name="Hetherington A."/>
            <person name="Higo A."/>
            <person name="Hirakawa Y."/>
            <person name="Hundley H."/>
            <person name="Ikeda Y."/>
            <person name="Inoue K."/>
            <person name="Inoue S."/>
            <person name="Ishida S."/>
            <person name="Jia Q."/>
            <person name="Kakita M."/>
            <person name="Kanazawa T."/>
            <person name="Kawai Y."/>
            <person name="Kawashima T."/>
            <person name="Kennedy M."/>
            <person name="Kinose K."/>
            <person name="Kinoshita T."/>
            <person name="Kohara Y."/>
            <person name="Koide E."/>
            <person name="Komatsu K."/>
            <person name="Kopischke S."/>
            <person name="Kubo M."/>
            <person name="Kyozuka J."/>
            <person name="Lagercrantz U."/>
            <person name="Lin S."/>
            <person name="Lindquist E."/>
            <person name="Lipzen A."/>
            <person name="Lu C."/>
            <person name="Luna E."/>
            <person name="Martienssen R."/>
            <person name="Minamino N."/>
            <person name="Mizutani M."/>
            <person name="Mizutani M."/>
            <person name="Mochizuki N."/>
            <person name="Monte I."/>
            <person name="Mosher R."/>
            <person name="Nagasaki H."/>
            <person name="Nakagami H."/>
            <person name="Naramoto S."/>
            <person name="Nishitani K."/>
            <person name="Ohtani M."/>
            <person name="Okamoto T."/>
            <person name="Okumura M."/>
            <person name="Phillips J."/>
            <person name="Pollak B."/>
            <person name="Reinders A."/>
            <person name="Roevekamp M."/>
            <person name="Sano R."/>
            <person name="Sawa S."/>
            <person name="Schmid M."/>
            <person name="Shirakawa M."/>
            <person name="Solano R."/>
            <person name="Spunde A."/>
            <person name="Suetsugu N."/>
            <person name="Sugano S."/>
            <person name="Sugiyama A."/>
            <person name="Sun R."/>
            <person name="Suzuki Y."/>
            <person name="Takenaka M."/>
            <person name="Takezawa D."/>
            <person name="Tomogane H."/>
            <person name="Tsuzuki M."/>
            <person name="Ueda T."/>
            <person name="Umeda M."/>
            <person name="Ward J."/>
            <person name="Watanabe Y."/>
            <person name="Yazaki K."/>
            <person name="Yokoyama R."/>
            <person name="Yoshitake Y."/>
            <person name="Yotsui I."/>
            <person name="Zachgo S."/>
            <person name="Schmutz J."/>
        </authorList>
    </citation>
    <scope>NUCLEOTIDE SEQUENCE [LARGE SCALE GENOMIC DNA]</scope>
    <source>
        <strain evidence="2">cv. B-3</strain>
    </source>
</reference>
<name>A0A397Y249_BRACM</name>
<dbReference type="EMBL" id="CM010636">
    <property type="protein sequence ID" value="RID44840.1"/>
    <property type="molecule type" value="Genomic_DNA"/>
</dbReference>
<dbReference type="AlphaFoldDB" id="A0A397Y249"/>
<accession>A0A397Y249</accession>